<reference evidence="1" key="1">
    <citation type="submission" date="2016-03" db="EMBL/GenBank/DDBJ databases">
        <title>Mechanisms controlling the formation of the plant cell surface in tip-growing cells are functionally conserved among land plants.</title>
        <authorList>
            <person name="Honkanen S."/>
            <person name="Jones V.A."/>
            <person name="Morieri G."/>
            <person name="Champion C."/>
            <person name="Hetherington A.J."/>
            <person name="Kelly S."/>
            <person name="Saint-Marcoux D."/>
            <person name="Proust H."/>
            <person name="Prescott H."/>
            <person name="Dolan L."/>
        </authorList>
    </citation>
    <scope>NUCLEOTIDE SEQUENCE [LARGE SCALE GENOMIC DNA]</scope>
    <source>
        <tissue evidence="1">Whole gametophyte</tissue>
    </source>
</reference>
<dbReference type="AlphaFoldDB" id="A0A176VD46"/>
<keyword evidence="2" id="KW-1185">Reference proteome</keyword>
<evidence type="ECO:0000313" key="2">
    <source>
        <dbReference type="Proteomes" id="UP000077202"/>
    </source>
</evidence>
<dbReference type="Proteomes" id="UP000077202">
    <property type="component" value="Unassembled WGS sequence"/>
</dbReference>
<protein>
    <submittedName>
        <fullName evidence="1">Uncharacterized protein</fullName>
    </submittedName>
</protein>
<dbReference type="EMBL" id="LVLJ01004108">
    <property type="protein sequence ID" value="OAE18231.1"/>
    <property type="molecule type" value="Genomic_DNA"/>
</dbReference>
<organism evidence="1 2">
    <name type="scientific">Marchantia polymorpha subsp. ruderalis</name>
    <dbReference type="NCBI Taxonomy" id="1480154"/>
    <lineage>
        <taxon>Eukaryota</taxon>
        <taxon>Viridiplantae</taxon>
        <taxon>Streptophyta</taxon>
        <taxon>Embryophyta</taxon>
        <taxon>Marchantiophyta</taxon>
        <taxon>Marchantiopsida</taxon>
        <taxon>Marchantiidae</taxon>
        <taxon>Marchantiales</taxon>
        <taxon>Marchantiaceae</taxon>
        <taxon>Marchantia</taxon>
    </lineage>
</organism>
<sequence>MVTHEDERRSSEEDPKNLVVAFPDFLQDSVVPFLKYLDGKRDKYAMLKEAGFFVKLVSKMTHIKGAAAMKTAKEMKKECAEATAKITKRVASFNSECATMMVTLQERDEHLWAKEMECEVFWLNLAKKKKLWAAEQLRTKDCDRLRAKLKTVEEYLEMLRIKAEAVELAF</sequence>
<name>A0A176VD46_MARPO</name>
<comment type="caution">
    <text evidence="1">The sequence shown here is derived from an EMBL/GenBank/DDBJ whole genome shotgun (WGS) entry which is preliminary data.</text>
</comment>
<gene>
    <name evidence="1" type="ORF">AXG93_3012s1010</name>
</gene>
<evidence type="ECO:0000313" key="1">
    <source>
        <dbReference type="EMBL" id="OAE18231.1"/>
    </source>
</evidence>
<proteinExistence type="predicted"/>
<accession>A0A176VD46</accession>